<protein>
    <submittedName>
        <fullName evidence="1">Uncharacterized protein</fullName>
    </submittedName>
</protein>
<reference evidence="1 2" key="1">
    <citation type="submission" date="2019-07" db="EMBL/GenBank/DDBJ databases">
        <title>Draft genome sequences of 15 bacterial species constituting the stable defined intestinal microbiota of the GM15 gnotobiotic mouse model.</title>
        <authorList>
            <person name="Elie C."/>
            <person name="Mathieu A."/>
            <person name="Saliou A."/>
            <person name="Darnaud M."/>
            <person name="Leulier F."/>
            <person name="Tamellini A."/>
        </authorList>
    </citation>
    <scope>NUCLEOTIDE SEQUENCE [LARGE SCALE GENOMIC DNA]</scope>
    <source>
        <strain evidence="2">ASF 502</strain>
    </source>
</reference>
<gene>
    <name evidence="1" type="ORF">FMM80_27715</name>
</gene>
<evidence type="ECO:0000313" key="2">
    <source>
        <dbReference type="Proteomes" id="UP000474104"/>
    </source>
</evidence>
<evidence type="ECO:0000313" key="1">
    <source>
        <dbReference type="EMBL" id="NDO72215.1"/>
    </source>
</evidence>
<organism evidence="1 2">
    <name type="scientific">Schaedlerella arabinosiphila</name>
    <dbReference type="NCBI Taxonomy" id="2044587"/>
    <lineage>
        <taxon>Bacteria</taxon>
        <taxon>Bacillati</taxon>
        <taxon>Bacillota</taxon>
        <taxon>Clostridia</taxon>
        <taxon>Lachnospirales</taxon>
        <taxon>Lachnospiraceae</taxon>
        <taxon>Schaedlerella</taxon>
    </lineage>
</organism>
<sequence length="90" mass="10360">MIRSAESSGKLLEALWAMDQNAMAEGTDRASLFCVSVQIQFFCTHVSEKKSREDKKICVYFALCGWKVKNWAKSWMILAQNRIGKQVWIL</sequence>
<dbReference type="RefSeq" id="WP_004082492.1">
    <property type="nucleotide sequence ID" value="NZ_VIRB01000159.1"/>
</dbReference>
<name>A0A9X5CDE3_9FIRM</name>
<accession>A0A9X5CDE3</accession>
<proteinExistence type="predicted"/>
<comment type="caution">
    <text evidence="1">The sequence shown here is derived from an EMBL/GenBank/DDBJ whole genome shotgun (WGS) entry which is preliminary data.</text>
</comment>
<dbReference type="AlphaFoldDB" id="A0A9X5CDE3"/>
<dbReference type="Proteomes" id="UP000474104">
    <property type="component" value="Unassembled WGS sequence"/>
</dbReference>
<dbReference type="EMBL" id="VIRB01000159">
    <property type="protein sequence ID" value="NDO72215.1"/>
    <property type="molecule type" value="Genomic_DNA"/>
</dbReference>